<feature type="region of interest" description="Disordered" evidence="1">
    <location>
        <begin position="150"/>
        <end position="170"/>
    </location>
</feature>
<sequence>MRIYIKTDAARHSFCLDTVGRISKATLYQSEKPTRSTSPLNRPSQPSKAIQPKSLSQQKPRQTPIMPTQPSSPGAHKLRSTVRKLVQKIKPSKEEGPMPGELDSTDVQLARFFGRPVSSSSTADATASLTMAEATSNGARDSLRAASPDVRFRSAKRGSRGSFLDVEMSG</sequence>
<name>A0A8H3J9Q7_9LECA</name>
<proteinExistence type="predicted"/>
<evidence type="ECO:0000313" key="2">
    <source>
        <dbReference type="EMBL" id="CAF9943254.1"/>
    </source>
</evidence>
<feature type="region of interest" description="Disordered" evidence="1">
    <location>
        <begin position="27"/>
        <end position="80"/>
    </location>
</feature>
<reference evidence="2" key="1">
    <citation type="submission" date="2021-03" db="EMBL/GenBank/DDBJ databases">
        <authorList>
            <person name="Tagirdzhanova G."/>
        </authorList>
    </citation>
    <scope>NUCLEOTIDE SEQUENCE</scope>
</reference>
<feature type="compositionally biased region" description="Polar residues" evidence="1">
    <location>
        <begin position="27"/>
        <end position="72"/>
    </location>
</feature>
<organism evidence="2 3">
    <name type="scientific">Alectoria fallacina</name>
    <dbReference type="NCBI Taxonomy" id="1903189"/>
    <lineage>
        <taxon>Eukaryota</taxon>
        <taxon>Fungi</taxon>
        <taxon>Dikarya</taxon>
        <taxon>Ascomycota</taxon>
        <taxon>Pezizomycotina</taxon>
        <taxon>Lecanoromycetes</taxon>
        <taxon>OSLEUM clade</taxon>
        <taxon>Lecanoromycetidae</taxon>
        <taxon>Lecanorales</taxon>
        <taxon>Lecanorineae</taxon>
        <taxon>Parmeliaceae</taxon>
        <taxon>Alectoria</taxon>
    </lineage>
</organism>
<accession>A0A8H3J9Q7</accession>
<protein>
    <submittedName>
        <fullName evidence="2">Uncharacterized protein</fullName>
    </submittedName>
</protein>
<dbReference type="OrthoDB" id="10538636at2759"/>
<keyword evidence="3" id="KW-1185">Reference proteome</keyword>
<dbReference type="EMBL" id="CAJPDR010000941">
    <property type="protein sequence ID" value="CAF9943254.1"/>
    <property type="molecule type" value="Genomic_DNA"/>
</dbReference>
<gene>
    <name evidence="2" type="ORF">ALECFALPRED_010923</name>
</gene>
<evidence type="ECO:0000313" key="3">
    <source>
        <dbReference type="Proteomes" id="UP000664203"/>
    </source>
</evidence>
<dbReference type="Proteomes" id="UP000664203">
    <property type="component" value="Unassembled WGS sequence"/>
</dbReference>
<dbReference type="AlphaFoldDB" id="A0A8H3J9Q7"/>
<comment type="caution">
    <text evidence="2">The sequence shown here is derived from an EMBL/GenBank/DDBJ whole genome shotgun (WGS) entry which is preliminary data.</text>
</comment>
<evidence type="ECO:0000256" key="1">
    <source>
        <dbReference type="SAM" id="MobiDB-lite"/>
    </source>
</evidence>